<proteinExistence type="inferred from homology"/>
<comment type="catalytic activity">
    <reaction evidence="1">
        <text>GDP-alpha-D-mannose + H2O = alpha-D-mannose 1-phosphate + GMP + 2 H(+)</text>
        <dbReference type="Rhea" id="RHEA:27978"/>
        <dbReference type="ChEBI" id="CHEBI:15377"/>
        <dbReference type="ChEBI" id="CHEBI:15378"/>
        <dbReference type="ChEBI" id="CHEBI:57527"/>
        <dbReference type="ChEBI" id="CHEBI:58115"/>
        <dbReference type="ChEBI" id="CHEBI:58409"/>
    </reaction>
</comment>
<evidence type="ECO:0000256" key="2">
    <source>
        <dbReference type="ARBA" id="ARBA00001946"/>
    </source>
</evidence>
<comment type="similarity">
    <text evidence="3">Belongs to the Nudix hydrolase family. NudK subfamily.</text>
</comment>
<evidence type="ECO:0000256" key="5">
    <source>
        <dbReference type="ARBA" id="ARBA00022801"/>
    </source>
</evidence>
<evidence type="ECO:0000256" key="1">
    <source>
        <dbReference type="ARBA" id="ARBA00000847"/>
    </source>
</evidence>
<name>E1YFI0_9BACT</name>
<dbReference type="GO" id="GO:0019693">
    <property type="term" value="P:ribose phosphate metabolic process"/>
    <property type="evidence" value="ECO:0007669"/>
    <property type="project" value="TreeGrafter"/>
</dbReference>
<evidence type="ECO:0000256" key="8">
    <source>
        <dbReference type="RuleBase" id="RU003476"/>
    </source>
</evidence>
<evidence type="ECO:0000256" key="3">
    <source>
        <dbReference type="ARBA" id="ARBA00007275"/>
    </source>
</evidence>
<dbReference type="PRINTS" id="PR00502">
    <property type="entry name" value="NUDIXFAMILY"/>
</dbReference>
<gene>
    <name evidence="10" type="ORF">N47_J03050</name>
</gene>
<evidence type="ECO:0000256" key="6">
    <source>
        <dbReference type="ARBA" id="ARBA00032162"/>
    </source>
</evidence>
<dbReference type="SUPFAM" id="SSF55811">
    <property type="entry name" value="Nudix"/>
    <property type="match status" value="1"/>
</dbReference>
<feature type="domain" description="Nudix hydrolase" evidence="9">
    <location>
        <begin position="44"/>
        <end position="173"/>
    </location>
</feature>
<dbReference type="InterPro" id="IPR015797">
    <property type="entry name" value="NUDIX_hydrolase-like_dom_sf"/>
</dbReference>
<dbReference type="GO" id="GO:0016462">
    <property type="term" value="F:pyrophosphatase activity"/>
    <property type="evidence" value="ECO:0007669"/>
    <property type="project" value="UniProtKB-ARBA"/>
</dbReference>
<evidence type="ECO:0000259" key="9">
    <source>
        <dbReference type="PROSITE" id="PS51462"/>
    </source>
</evidence>
<dbReference type="InterPro" id="IPR000086">
    <property type="entry name" value="NUDIX_hydrolase_dom"/>
</dbReference>
<dbReference type="PANTHER" id="PTHR11839:SF18">
    <property type="entry name" value="NUDIX HYDROLASE DOMAIN-CONTAINING PROTEIN"/>
    <property type="match status" value="1"/>
</dbReference>
<sequence length="184" mass="20240">MNKIGIKMSAKLNSSKMIYKGKVFSFFSDNVTLSNGLTTNIDVIRHPGASAIVPFLNYNEIILIKQFRYAAGGFIWEIPAGVLSPGEAPLECAKRELIEETGYSAGKMEKLTEILPVPGYSDERIHIFLATGLSESKQNLDDDEILKVHTLKLDTVMEMIGSGEITDSKTISGVCLASRFLAHR</sequence>
<dbReference type="Gene3D" id="3.90.79.10">
    <property type="entry name" value="Nucleoside Triphosphate Pyrophosphohydrolase"/>
    <property type="match status" value="1"/>
</dbReference>
<protein>
    <recommendedName>
        <fullName evidence="4">GDP-mannose pyrophosphatase</fullName>
    </recommendedName>
    <alternativeName>
        <fullName evidence="6">GDP-mannose hydrolase</fullName>
    </alternativeName>
    <alternativeName>
        <fullName evidence="7">GDPMK</fullName>
    </alternativeName>
</protein>
<dbReference type="PANTHER" id="PTHR11839">
    <property type="entry name" value="UDP/ADP-SUGAR PYROPHOSPHATASE"/>
    <property type="match status" value="1"/>
</dbReference>
<dbReference type="InterPro" id="IPR020084">
    <property type="entry name" value="NUDIX_hydrolase_CS"/>
</dbReference>
<evidence type="ECO:0000256" key="7">
    <source>
        <dbReference type="ARBA" id="ARBA00032272"/>
    </source>
</evidence>
<dbReference type="Pfam" id="PF00293">
    <property type="entry name" value="NUDIX"/>
    <property type="match status" value="1"/>
</dbReference>
<dbReference type="PROSITE" id="PS51462">
    <property type="entry name" value="NUDIX"/>
    <property type="match status" value="1"/>
</dbReference>
<dbReference type="InterPro" id="IPR020476">
    <property type="entry name" value="Nudix_hydrolase"/>
</dbReference>
<dbReference type="EMBL" id="FR695872">
    <property type="protein sequence ID" value="CBX29324.1"/>
    <property type="molecule type" value="Genomic_DNA"/>
</dbReference>
<evidence type="ECO:0000256" key="4">
    <source>
        <dbReference type="ARBA" id="ARBA00016377"/>
    </source>
</evidence>
<dbReference type="PROSITE" id="PS00893">
    <property type="entry name" value="NUDIX_BOX"/>
    <property type="match status" value="1"/>
</dbReference>
<dbReference type="AlphaFoldDB" id="E1YFI0"/>
<dbReference type="GO" id="GO:0006753">
    <property type="term" value="P:nucleoside phosphate metabolic process"/>
    <property type="evidence" value="ECO:0007669"/>
    <property type="project" value="TreeGrafter"/>
</dbReference>
<evidence type="ECO:0000313" key="10">
    <source>
        <dbReference type="EMBL" id="CBX29324.1"/>
    </source>
</evidence>
<accession>E1YFI0</accession>
<dbReference type="CDD" id="cd03424">
    <property type="entry name" value="NUDIX_ADPRase_Nudt5_UGPPase_Nudt14"/>
    <property type="match status" value="1"/>
</dbReference>
<reference evidence="10" key="1">
    <citation type="journal article" date="2011" name="Environ. Microbiol.">
        <title>Genomic insights into the metabolic potential of the polycyclic aromatic hydrocarbon degrading sulfate-reducing Deltaproteobacterium N47.</title>
        <authorList>
            <person name="Bergmann F."/>
            <person name="Selesi D."/>
            <person name="Weinmaier T."/>
            <person name="Tischler P."/>
            <person name="Rattei T."/>
            <person name="Meckenstock R.U."/>
        </authorList>
    </citation>
    <scope>NUCLEOTIDE SEQUENCE</scope>
</reference>
<comment type="cofactor">
    <cofactor evidence="2">
        <name>Mg(2+)</name>
        <dbReference type="ChEBI" id="CHEBI:18420"/>
    </cofactor>
</comment>
<organism evidence="10">
    <name type="scientific">uncultured Desulfobacterium sp</name>
    <dbReference type="NCBI Taxonomy" id="201089"/>
    <lineage>
        <taxon>Bacteria</taxon>
        <taxon>Pseudomonadati</taxon>
        <taxon>Thermodesulfobacteriota</taxon>
        <taxon>Desulfobacteria</taxon>
        <taxon>Desulfobacterales</taxon>
        <taxon>Desulfobacteriaceae</taxon>
        <taxon>Desulfobacterium</taxon>
        <taxon>environmental samples</taxon>
    </lineage>
</organism>
<keyword evidence="5 8" id="KW-0378">Hydrolase</keyword>